<dbReference type="InterPro" id="IPR005552">
    <property type="entry name" value="Scramblase"/>
</dbReference>
<name>A0ABR3IVT1_9AGAR</name>
<protein>
    <recommendedName>
        <fullName evidence="2">Phospholipid scramblase</fullName>
    </recommendedName>
</protein>
<reference evidence="5" key="1">
    <citation type="submission" date="2024-06" db="EMBL/GenBank/DDBJ databases">
        <title>Multi-omics analyses provide insights into the biosynthesis of the anticancer antibiotic pleurotin in Hohenbuehelia grisea.</title>
        <authorList>
            <person name="Weaver J.A."/>
            <person name="Alberti F."/>
        </authorList>
    </citation>
    <scope>NUCLEOTIDE SEQUENCE [LARGE SCALE GENOMIC DNA]</scope>
    <source>
        <strain evidence="5">T-177</strain>
    </source>
</reference>
<evidence type="ECO:0000256" key="2">
    <source>
        <dbReference type="RuleBase" id="RU363116"/>
    </source>
</evidence>
<evidence type="ECO:0000256" key="1">
    <source>
        <dbReference type="ARBA" id="ARBA00005350"/>
    </source>
</evidence>
<evidence type="ECO:0000313" key="4">
    <source>
        <dbReference type="EMBL" id="KAL0947421.1"/>
    </source>
</evidence>
<evidence type="ECO:0000313" key="5">
    <source>
        <dbReference type="Proteomes" id="UP001556367"/>
    </source>
</evidence>
<dbReference type="PANTHER" id="PTHR23248:SF9">
    <property type="entry name" value="PHOSPHOLIPID SCRAMBLASE"/>
    <property type="match status" value="1"/>
</dbReference>
<dbReference type="EMBL" id="JASNQZ010000015">
    <property type="protein sequence ID" value="KAL0947421.1"/>
    <property type="molecule type" value="Genomic_DNA"/>
</dbReference>
<dbReference type="Pfam" id="PF03803">
    <property type="entry name" value="Scramblase"/>
    <property type="match status" value="1"/>
</dbReference>
<sequence>MASASRLCTRRASISWHFNQRSCINQVRTFALSRFPQRRTGTSRETRRVLPPTEKPKTGPYPQHESTPSEEESQLWHTSSRPPASNPETGLRRLLMDNDTLVIERHIEMLNIFVGFEQSNKYAISNEQGVPLGYIAEEPGGLLKTFYRQVFATHRSFRAVILDLDGSPILWLRRPFAWINSRMFVQRLKHLNEYTSEGEPILDTFAEVQQLWHPWRRRYDLFLRQSHHRILSTTSEAQPEPEPSVFNQVAKVDEGILAWNFRLNDARSEEIAHVQRAFRGFGREIFTDTGKPTDSPAQIPDFIVYRPISRTFHPKARRGAK</sequence>
<comment type="caution">
    <text evidence="4">The sequence shown here is derived from an EMBL/GenBank/DDBJ whole genome shotgun (WGS) entry which is preliminary data.</text>
</comment>
<organism evidence="4 5">
    <name type="scientific">Hohenbuehelia grisea</name>
    <dbReference type="NCBI Taxonomy" id="104357"/>
    <lineage>
        <taxon>Eukaryota</taxon>
        <taxon>Fungi</taxon>
        <taxon>Dikarya</taxon>
        <taxon>Basidiomycota</taxon>
        <taxon>Agaricomycotina</taxon>
        <taxon>Agaricomycetes</taxon>
        <taxon>Agaricomycetidae</taxon>
        <taxon>Agaricales</taxon>
        <taxon>Pleurotineae</taxon>
        <taxon>Pleurotaceae</taxon>
        <taxon>Hohenbuehelia</taxon>
    </lineage>
</organism>
<feature type="region of interest" description="Disordered" evidence="3">
    <location>
        <begin position="35"/>
        <end position="91"/>
    </location>
</feature>
<evidence type="ECO:0000256" key="3">
    <source>
        <dbReference type="SAM" id="MobiDB-lite"/>
    </source>
</evidence>
<feature type="compositionally biased region" description="Polar residues" evidence="3">
    <location>
        <begin position="75"/>
        <end position="88"/>
    </location>
</feature>
<keyword evidence="5" id="KW-1185">Reference proteome</keyword>
<accession>A0ABR3IVT1</accession>
<proteinExistence type="inferred from homology"/>
<gene>
    <name evidence="4" type="ORF">HGRIS_013533</name>
</gene>
<dbReference type="Proteomes" id="UP001556367">
    <property type="component" value="Unassembled WGS sequence"/>
</dbReference>
<dbReference type="PANTHER" id="PTHR23248">
    <property type="entry name" value="PHOSPHOLIPID SCRAMBLASE-RELATED"/>
    <property type="match status" value="1"/>
</dbReference>
<comment type="similarity">
    <text evidence="1 2">Belongs to the phospholipid scramblase family.</text>
</comment>